<evidence type="ECO:0000313" key="6">
    <source>
        <dbReference type="EMBL" id="CAA3001341.1"/>
    </source>
</evidence>
<evidence type="ECO:0000256" key="1">
    <source>
        <dbReference type="ARBA" id="ARBA00006484"/>
    </source>
</evidence>
<dbReference type="SUPFAM" id="SSF51735">
    <property type="entry name" value="NAD(P)-binding Rossmann-fold domains"/>
    <property type="match status" value="1"/>
</dbReference>
<sequence length="303" mass="33147">MAQESSKNTETLKYAVVSGSNKGIGFEICRQLASNGITVVSTARDEKGGLEAVKKLKEYGFSDNIIFHQLNVTDPASVNSLAEFIKSQFGRLDILVNNAGIFGAIIDGDALRAAKPAATEPGETQINWSDITTQTYDIAVECLETSYYGTKRTTEALLPLLQLSKSPRIVNASSSMGKLKCLTILRALSFRKLYFMKENIDHMLNEFLKDFKEGSLEAKGWPLSSSGYVLAKAALNAYTRILAKKYPHFQINCVDLGYVITDMTHNFGILTVEEGAEGPVMVALLPEDGPSGLFFEGKEVTSF</sequence>
<evidence type="ECO:0000256" key="4">
    <source>
        <dbReference type="RuleBase" id="RU000363"/>
    </source>
</evidence>
<name>A0A8S0T8T5_OLEEU</name>
<proteinExistence type="inferred from homology"/>
<dbReference type="GO" id="GO:0016616">
    <property type="term" value="F:oxidoreductase activity, acting on the CH-OH group of donors, NAD or NADP as acceptor"/>
    <property type="evidence" value="ECO:0007669"/>
    <property type="project" value="InterPro"/>
</dbReference>
<evidence type="ECO:0000313" key="7">
    <source>
        <dbReference type="Proteomes" id="UP000594638"/>
    </source>
</evidence>
<keyword evidence="7" id="KW-1185">Reference proteome</keyword>
<dbReference type="PANTHER" id="PTHR43490:SF98">
    <property type="entry name" value="OS02G0640600 PROTEIN"/>
    <property type="match status" value="1"/>
</dbReference>
<dbReference type="EMBL" id="CACTIH010005752">
    <property type="protein sequence ID" value="CAA3001341.1"/>
    <property type="molecule type" value="Genomic_DNA"/>
</dbReference>
<accession>A0A8S0T8T5</accession>
<dbReference type="PRINTS" id="PR00081">
    <property type="entry name" value="GDHRDH"/>
</dbReference>
<evidence type="ECO:0000256" key="5">
    <source>
        <dbReference type="RuleBase" id="RU369024"/>
    </source>
</evidence>
<comment type="caution">
    <text evidence="6">The sequence shown here is derived from an EMBL/GenBank/DDBJ whole genome shotgun (WGS) entry which is preliminary data.</text>
</comment>
<dbReference type="OrthoDB" id="1933717at2759"/>
<gene>
    <name evidence="6" type="ORF">OLEA9_A092599</name>
</gene>
<evidence type="ECO:0000256" key="2">
    <source>
        <dbReference type="ARBA" id="ARBA00022857"/>
    </source>
</evidence>
<keyword evidence="2 5" id="KW-0521">NADP</keyword>
<dbReference type="PRINTS" id="PR00080">
    <property type="entry name" value="SDRFAMILY"/>
</dbReference>
<dbReference type="PANTHER" id="PTHR43490">
    <property type="entry name" value="(+)-NEOMENTHOL DEHYDROGENASE"/>
    <property type="match status" value="1"/>
</dbReference>
<dbReference type="Gene3D" id="3.40.50.720">
    <property type="entry name" value="NAD(P)-binding Rossmann-like Domain"/>
    <property type="match status" value="1"/>
</dbReference>
<dbReference type="Pfam" id="PF00106">
    <property type="entry name" value="adh_short"/>
    <property type="match status" value="1"/>
</dbReference>
<comment type="similarity">
    <text evidence="1 4">Belongs to the short-chain dehydrogenases/reductases (SDR) family.</text>
</comment>
<dbReference type="Proteomes" id="UP000594638">
    <property type="component" value="Unassembled WGS sequence"/>
</dbReference>
<dbReference type="AlphaFoldDB" id="A0A8S0T8T5"/>
<protein>
    <recommendedName>
        <fullName evidence="5">Short-chain dehydrogenase/reductase</fullName>
        <ecNumber evidence="5">1.1.1.-</ecNumber>
    </recommendedName>
</protein>
<dbReference type="InterPro" id="IPR002347">
    <property type="entry name" value="SDR_fam"/>
</dbReference>
<dbReference type="EC" id="1.1.1.-" evidence="5"/>
<dbReference type="InterPro" id="IPR045313">
    <property type="entry name" value="CBR1-like"/>
</dbReference>
<evidence type="ECO:0000256" key="3">
    <source>
        <dbReference type="ARBA" id="ARBA00023002"/>
    </source>
</evidence>
<dbReference type="Gramene" id="OE9A092599T1">
    <property type="protein sequence ID" value="OE9A092599C1"/>
    <property type="gene ID" value="OE9A092599"/>
</dbReference>
<organism evidence="6 7">
    <name type="scientific">Olea europaea subsp. europaea</name>
    <dbReference type="NCBI Taxonomy" id="158383"/>
    <lineage>
        <taxon>Eukaryota</taxon>
        <taxon>Viridiplantae</taxon>
        <taxon>Streptophyta</taxon>
        <taxon>Embryophyta</taxon>
        <taxon>Tracheophyta</taxon>
        <taxon>Spermatophyta</taxon>
        <taxon>Magnoliopsida</taxon>
        <taxon>eudicotyledons</taxon>
        <taxon>Gunneridae</taxon>
        <taxon>Pentapetalae</taxon>
        <taxon>asterids</taxon>
        <taxon>lamiids</taxon>
        <taxon>Lamiales</taxon>
        <taxon>Oleaceae</taxon>
        <taxon>Oleeae</taxon>
        <taxon>Olea</taxon>
    </lineage>
</organism>
<dbReference type="GO" id="GO:0016020">
    <property type="term" value="C:membrane"/>
    <property type="evidence" value="ECO:0007669"/>
    <property type="project" value="TreeGrafter"/>
</dbReference>
<keyword evidence="3 5" id="KW-0560">Oxidoreductase</keyword>
<dbReference type="CDD" id="cd05324">
    <property type="entry name" value="carb_red_PTCR-like_SDR_c"/>
    <property type="match status" value="1"/>
</dbReference>
<dbReference type="InterPro" id="IPR036291">
    <property type="entry name" value="NAD(P)-bd_dom_sf"/>
</dbReference>
<reference evidence="6 7" key="1">
    <citation type="submission" date="2019-12" db="EMBL/GenBank/DDBJ databases">
        <authorList>
            <person name="Alioto T."/>
            <person name="Alioto T."/>
            <person name="Gomez Garrido J."/>
        </authorList>
    </citation>
    <scope>NUCLEOTIDE SEQUENCE [LARGE SCALE GENOMIC DNA]</scope>
</reference>